<dbReference type="Gene3D" id="1.10.10.60">
    <property type="entry name" value="Homeodomain-like"/>
    <property type="match status" value="1"/>
</dbReference>
<protein>
    <recommendedName>
        <fullName evidence="1">DNA binding HTH domain-containing protein</fullName>
    </recommendedName>
</protein>
<gene>
    <name evidence="2" type="ORF">HKB35_03290</name>
</gene>
<accession>A0A7Y0QXM9</accession>
<name>A0A7Y0QXM9_VIBAL</name>
<sequence>MSWVIQMVSDELLEQILVHTRGNQAKASRLLGMNRGTYRSKINAIRERKLWID</sequence>
<dbReference type="AlphaFoldDB" id="A0A7Y0QXM9"/>
<dbReference type="InterPro" id="IPR002197">
    <property type="entry name" value="HTH_Fis"/>
</dbReference>
<feature type="domain" description="DNA binding HTH" evidence="1">
    <location>
        <begin position="8"/>
        <end position="42"/>
    </location>
</feature>
<proteinExistence type="predicted"/>
<dbReference type="Proteomes" id="UP000565155">
    <property type="component" value="Unassembled WGS sequence"/>
</dbReference>
<reference evidence="2 3" key="1">
    <citation type="submission" date="2020-04" db="EMBL/GenBank/DDBJ databases">
        <title>Whole-genome sequencing of Vibrio spp. from China reveals different genetic environments of blaCTX-M-14 among diverse lineages.</title>
        <authorList>
            <person name="Zheng Z."/>
            <person name="Ye L."/>
            <person name="Chen S."/>
        </authorList>
    </citation>
    <scope>NUCLEOTIDE SEQUENCE [LARGE SCALE GENOMIC DNA]</scope>
    <source>
        <strain evidence="2 3">Vb1636</strain>
    </source>
</reference>
<dbReference type="EMBL" id="JABCMA010000002">
    <property type="protein sequence ID" value="NMR72640.1"/>
    <property type="molecule type" value="Genomic_DNA"/>
</dbReference>
<organism evidence="2 3">
    <name type="scientific">Vibrio alginolyticus</name>
    <dbReference type="NCBI Taxonomy" id="663"/>
    <lineage>
        <taxon>Bacteria</taxon>
        <taxon>Pseudomonadati</taxon>
        <taxon>Pseudomonadota</taxon>
        <taxon>Gammaproteobacteria</taxon>
        <taxon>Vibrionales</taxon>
        <taxon>Vibrionaceae</taxon>
        <taxon>Vibrio</taxon>
    </lineage>
</organism>
<evidence type="ECO:0000259" key="1">
    <source>
        <dbReference type="Pfam" id="PF02954"/>
    </source>
</evidence>
<dbReference type="Pfam" id="PF02954">
    <property type="entry name" value="HTH_8"/>
    <property type="match status" value="1"/>
</dbReference>
<comment type="caution">
    <text evidence="2">The sequence shown here is derived from an EMBL/GenBank/DDBJ whole genome shotgun (WGS) entry which is preliminary data.</text>
</comment>
<dbReference type="PRINTS" id="PR01590">
    <property type="entry name" value="HTHFIS"/>
</dbReference>
<dbReference type="SUPFAM" id="SSF46689">
    <property type="entry name" value="Homeodomain-like"/>
    <property type="match status" value="1"/>
</dbReference>
<dbReference type="InterPro" id="IPR009057">
    <property type="entry name" value="Homeodomain-like_sf"/>
</dbReference>
<dbReference type="GO" id="GO:0043565">
    <property type="term" value="F:sequence-specific DNA binding"/>
    <property type="evidence" value="ECO:0007669"/>
    <property type="project" value="InterPro"/>
</dbReference>
<evidence type="ECO:0000313" key="3">
    <source>
        <dbReference type="Proteomes" id="UP000565155"/>
    </source>
</evidence>
<evidence type="ECO:0000313" key="2">
    <source>
        <dbReference type="EMBL" id="NMR72640.1"/>
    </source>
</evidence>